<dbReference type="Pfam" id="PF03732">
    <property type="entry name" value="Retrotrans_gag"/>
    <property type="match status" value="1"/>
</dbReference>
<organism evidence="2 3">
    <name type="scientific">Phytophthora infestans</name>
    <name type="common">Potato late blight agent</name>
    <name type="synonym">Botrytis infestans</name>
    <dbReference type="NCBI Taxonomy" id="4787"/>
    <lineage>
        <taxon>Eukaryota</taxon>
        <taxon>Sar</taxon>
        <taxon>Stramenopiles</taxon>
        <taxon>Oomycota</taxon>
        <taxon>Peronosporomycetes</taxon>
        <taxon>Peronosporales</taxon>
        <taxon>Peronosporaceae</taxon>
        <taxon>Phytophthora</taxon>
    </lineage>
</organism>
<dbReference type="AlphaFoldDB" id="A0A833S5S1"/>
<comment type="caution">
    <text evidence="2">The sequence shown here is derived from an EMBL/GenBank/DDBJ whole genome shotgun (WGS) entry which is preliminary data.</text>
</comment>
<dbReference type="InterPro" id="IPR005162">
    <property type="entry name" value="Retrotrans_gag_dom"/>
</dbReference>
<accession>A0A833S5S1</accession>
<protein>
    <submittedName>
        <fullName evidence="2">Retrotransposon gag protein</fullName>
    </submittedName>
</protein>
<reference evidence="2" key="1">
    <citation type="submission" date="2020-04" db="EMBL/GenBank/DDBJ databases">
        <title>Hybrid Assembly of Korean Phytophthora infestans isolates.</title>
        <authorList>
            <person name="Prokchorchik M."/>
            <person name="Lee Y."/>
            <person name="Seo J."/>
            <person name="Cho J.-H."/>
            <person name="Park Y.-E."/>
            <person name="Jang D.-C."/>
            <person name="Im J.-S."/>
            <person name="Choi J.-G."/>
            <person name="Park H.-J."/>
            <person name="Lee G.-B."/>
            <person name="Lee Y.-G."/>
            <person name="Hong S.-Y."/>
            <person name="Cho K."/>
            <person name="Sohn K.H."/>
        </authorList>
    </citation>
    <scope>NUCLEOTIDE SEQUENCE</scope>
    <source>
        <strain evidence="2">KR_1_A1</strain>
    </source>
</reference>
<dbReference type="EMBL" id="WSZM01001302">
    <property type="protein sequence ID" value="KAF4027758.1"/>
    <property type="molecule type" value="Genomic_DNA"/>
</dbReference>
<evidence type="ECO:0000313" key="2">
    <source>
        <dbReference type="EMBL" id="KAF4027758.1"/>
    </source>
</evidence>
<gene>
    <name evidence="2" type="ORF">GN244_ATG20602</name>
</gene>
<evidence type="ECO:0000259" key="1">
    <source>
        <dbReference type="Pfam" id="PF03732"/>
    </source>
</evidence>
<keyword evidence="3" id="KW-1185">Reference proteome</keyword>
<feature type="domain" description="Retrotransposon gag" evidence="1">
    <location>
        <begin position="52"/>
        <end position="134"/>
    </location>
</feature>
<proteinExistence type="predicted"/>
<evidence type="ECO:0000313" key="3">
    <source>
        <dbReference type="Proteomes" id="UP000602510"/>
    </source>
</evidence>
<dbReference type="Proteomes" id="UP000602510">
    <property type="component" value="Unassembled WGS sequence"/>
</dbReference>
<name>A0A833S5S1_PHYIN</name>
<sequence>MDVSPPSFEGQIEGIKINSFLFRFESYFQKKGYNLALHDHLLPRELNQCVRKTALVWYERYMTDDTTTKLWSVMKSEMIREFREPNFQAKVRNQLLRLKQTGAYHGYVNKLWELHRVVELDELTAINIFVTGLTNTKVRLAIQRKQPTTLTAAAQEGFLKWELQEKHLQPTKAMPAVVLRARNQIMAKTCVIT</sequence>